<evidence type="ECO:0000256" key="4">
    <source>
        <dbReference type="ARBA" id="ARBA00023136"/>
    </source>
</evidence>
<dbReference type="Pfam" id="PF13564">
    <property type="entry name" value="DoxX_2"/>
    <property type="match status" value="1"/>
</dbReference>
<comment type="subcellular location">
    <subcellularLocation>
        <location evidence="1">Membrane</location>
        <topology evidence="1">Multi-pass membrane protein</topology>
    </subcellularLocation>
</comment>
<dbReference type="GO" id="GO:0016020">
    <property type="term" value="C:membrane"/>
    <property type="evidence" value="ECO:0007669"/>
    <property type="project" value="UniProtKB-SubCell"/>
</dbReference>
<keyword evidence="4 5" id="KW-0472">Membrane</keyword>
<name>A0A1M6HA96_9FLAO</name>
<sequence>MNITLYIAQGLLGFIFLMAGIMKVTKNKETLREKLGDWTDNYSENKLKLIGLLEILGAIGIVLPIFIGALAILVPIAAIGISMIMIGALMIHLKRKEKDKVVVNLILLLLALFIVLGRLYV</sequence>
<dbReference type="RefSeq" id="WP_073153303.1">
    <property type="nucleotide sequence ID" value="NZ_FQYY01000010.1"/>
</dbReference>
<keyword evidence="3 5" id="KW-1133">Transmembrane helix</keyword>
<organism evidence="6 7">
    <name type="scientific">Mesonia phycicola</name>
    <dbReference type="NCBI Taxonomy" id="579105"/>
    <lineage>
        <taxon>Bacteria</taxon>
        <taxon>Pseudomonadati</taxon>
        <taxon>Bacteroidota</taxon>
        <taxon>Flavobacteriia</taxon>
        <taxon>Flavobacteriales</taxon>
        <taxon>Flavobacteriaceae</taxon>
        <taxon>Mesonia</taxon>
    </lineage>
</organism>
<dbReference type="OrthoDB" id="3385086at2"/>
<evidence type="ECO:0000313" key="7">
    <source>
        <dbReference type="Proteomes" id="UP000184225"/>
    </source>
</evidence>
<evidence type="ECO:0000256" key="5">
    <source>
        <dbReference type="SAM" id="Phobius"/>
    </source>
</evidence>
<feature type="transmembrane region" description="Helical" evidence="5">
    <location>
        <begin position="6"/>
        <end position="25"/>
    </location>
</feature>
<dbReference type="InterPro" id="IPR032808">
    <property type="entry name" value="DoxX"/>
</dbReference>
<feature type="transmembrane region" description="Helical" evidence="5">
    <location>
        <begin position="46"/>
        <end position="66"/>
    </location>
</feature>
<evidence type="ECO:0000256" key="2">
    <source>
        <dbReference type="ARBA" id="ARBA00022692"/>
    </source>
</evidence>
<evidence type="ECO:0000313" key="6">
    <source>
        <dbReference type="EMBL" id="SHJ19043.1"/>
    </source>
</evidence>
<proteinExistence type="predicted"/>
<dbReference type="EMBL" id="FQYY01000010">
    <property type="protein sequence ID" value="SHJ19043.1"/>
    <property type="molecule type" value="Genomic_DNA"/>
</dbReference>
<feature type="transmembrane region" description="Helical" evidence="5">
    <location>
        <begin position="72"/>
        <end position="89"/>
    </location>
</feature>
<dbReference type="AlphaFoldDB" id="A0A1M6HA96"/>
<keyword evidence="2 5" id="KW-0812">Transmembrane</keyword>
<keyword evidence="7" id="KW-1185">Reference proteome</keyword>
<accession>A0A1M6HA96</accession>
<evidence type="ECO:0000256" key="3">
    <source>
        <dbReference type="ARBA" id="ARBA00022989"/>
    </source>
</evidence>
<feature type="transmembrane region" description="Helical" evidence="5">
    <location>
        <begin position="101"/>
        <end position="120"/>
    </location>
</feature>
<evidence type="ECO:0000256" key="1">
    <source>
        <dbReference type="ARBA" id="ARBA00004141"/>
    </source>
</evidence>
<dbReference type="STRING" id="579105.SAMN04488096_11015"/>
<dbReference type="Proteomes" id="UP000184225">
    <property type="component" value="Unassembled WGS sequence"/>
</dbReference>
<reference evidence="6 7" key="1">
    <citation type="submission" date="2016-11" db="EMBL/GenBank/DDBJ databases">
        <authorList>
            <person name="Jaros S."/>
            <person name="Januszkiewicz K."/>
            <person name="Wedrychowicz H."/>
        </authorList>
    </citation>
    <scope>NUCLEOTIDE SEQUENCE [LARGE SCALE GENOMIC DNA]</scope>
    <source>
        <strain evidence="6 7">DSM 21425</strain>
    </source>
</reference>
<protein>
    <submittedName>
        <fullName evidence="6">DoxX-like family protein</fullName>
    </submittedName>
</protein>
<gene>
    <name evidence="6" type="ORF">SAMN04488096_11015</name>
</gene>